<accession>A0A1X2GXK8</accession>
<evidence type="ECO:0000313" key="2">
    <source>
        <dbReference type="EMBL" id="ORX62816.1"/>
    </source>
</evidence>
<protein>
    <recommendedName>
        <fullName evidence="1">Nudix hydrolase domain-containing protein</fullName>
    </recommendedName>
</protein>
<evidence type="ECO:0000259" key="1">
    <source>
        <dbReference type="PROSITE" id="PS51462"/>
    </source>
</evidence>
<dbReference type="Pfam" id="PF00293">
    <property type="entry name" value="NUDIX"/>
    <property type="match status" value="1"/>
</dbReference>
<comment type="caution">
    <text evidence="2">The sequence shown here is derived from an EMBL/GenBank/DDBJ whole genome shotgun (WGS) entry which is preliminary data.</text>
</comment>
<sequence>MYELPGGHVEPTDATILDAVVRETKEETGLTIASIDTMFSHFDYHSREAPGLSHQLNFRVHVDPPLAVTLAPAEHQAYQWISLDHVDSLETTEPMQKLIREALAS</sequence>
<dbReference type="Proteomes" id="UP000242146">
    <property type="component" value="Unassembled WGS sequence"/>
</dbReference>
<gene>
    <name evidence="2" type="ORF">DM01DRAFT_1330943</name>
</gene>
<dbReference type="CDD" id="cd02883">
    <property type="entry name" value="NUDIX_Hydrolase"/>
    <property type="match status" value="1"/>
</dbReference>
<feature type="domain" description="Nudix hydrolase" evidence="1">
    <location>
        <begin position="1"/>
        <end position="103"/>
    </location>
</feature>
<dbReference type="EMBL" id="MCGT01000001">
    <property type="protein sequence ID" value="ORX62816.1"/>
    <property type="molecule type" value="Genomic_DNA"/>
</dbReference>
<organism evidence="2 3">
    <name type="scientific">Hesseltinella vesiculosa</name>
    <dbReference type="NCBI Taxonomy" id="101127"/>
    <lineage>
        <taxon>Eukaryota</taxon>
        <taxon>Fungi</taxon>
        <taxon>Fungi incertae sedis</taxon>
        <taxon>Mucoromycota</taxon>
        <taxon>Mucoromycotina</taxon>
        <taxon>Mucoromycetes</taxon>
        <taxon>Mucorales</taxon>
        <taxon>Cunninghamellaceae</taxon>
        <taxon>Hesseltinella</taxon>
    </lineage>
</organism>
<evidence type="ECO:0000313" key="3">
    <source>
        <dbReference type="Proteomes" id="UP000242146"/>
    </source>
</evidence>
<dbReference type="PROSITE" id="PS51462">
    <property type="entry name" value="NUDIX"/>
    <property type="match status" value="1"/>
</dbReference>
<dbReference type="PANTHER" id="PTHR43736">
    <property type="entry name" value="ADP-RIBOSE PYROPHOSPHATASE"/>
    <property type="match status" value="1"/>
</dbReference>
<dbReference type="InterPro" id="IPR015797">
    <property type="entry name" value="NUDIX_hydrolase-like_dom_sf"/>
</dbReference>
<dbReference type="OrthoDB" id="276276at2759"/>
<name>A0A1X2GXK8_9FUNG</name>
<dbReference type="AlphaFoldDB" id="A0A1X2GXK8"/>
<proteinExistence type="predicted"/>
<dbReference type="Gene3D" id="3.90.79.10">
    <property type="entry name" value="Nucleoside Triphosphate Pyrophosphohydrolase"/>
    <property type="match status" value="1"/>
</dbReference>
<dbReference type="STRING" id="101127.A0A1X2GXK8"/>
<keyword evidence="3" id="KW-1185">Reference proteome</keyword>
<dbReference type="SUPFAM" id="SSF55811">
    <property type="entry name" value="Nudix"/>
    <property type="match status" value="1"/>
</dbReference>
<reference evidence="2 3" key="1">
    <citation type="submission" date="2016-07" db="EMBL/GenBank/DDBJ databases">
        <title>Pervasive Adenine N6-methylation of Active Genes in Fungi.</title>
        <authorList>
            <consortium name="DOE Joint Genome Institute"/>
            <person name="Mondo S.J."/>
            <person name="Dannebaum R.O."/>
            <person name="Kuo R.C."/>
            <person name="Labutti K."/>
            <person name="Haridas S."/>
            <person name="Kuo A."/>
            <person name="Salamov A."/>
            <person name="Ahrendt S.R."/>
            <person name="Lipzen A."/>
            <person name="Sullivan W."/>
            <person name="Andreopoulos W.B."/>
            <person name="Clum A."/>
            <person name="Lindquist E."/>
            <person name="Daum C."/>
            <person name="Ramamoorthy G.K."/>
            <person name="Gryganskyi A."/>
            <person name="Culley D."/>
            <person name="Magnuson J.K."/>
            <person name="James T.Y."/>
            <person name="O'Malley M.A."/>
            <person name="Stajich J.E."/>
            <person name="Spatafora J.W."/>
            <person name="Visel A."/>
            <person name="Grigoriev I.V."/>
        </authorList>
    </citation>
    <scope>NUCLEOTIDE SEQUENCE [LARGE SCALE GENOMIC DNA]</scope>
    <source>
        <strain evidence="2 3">NRRL 3301</strain>
    </source>
</reference>
<dbReference type="PANTHER" id="PTHR43736:SF1">
    <property type="entry name" value="DIHYDRONEOPTERIN TRIPHOSPHATE DIPHOSPHATASE"/>
    <property type="match status" value="1"/>
</dbReference>
<dbReference type="InterPro" id="IPR000086">
    <property type="entry name" value="NUDIX_hydrolase_dom"/>
</dbReference>